<dbReference type="AlphaFoldDB" id="X1III5"/>
<evidence type="ECO:0008006" key="2">
    <source>
        <dbReference type="Google" id="ProtNLM"/>
    </source>
</evidence>
<name>X1III5_9ZZZZ</name>
<sequence>IGISDRILVLCRGKIEKCFSYEEVTEEKLLMSASGVDNNKKL</sequence>
<dbReference type="EMBL" id="BARU01039474">
    <property type="protein sequence ID" value="GAH81502.1"/>
    <property type="molecule type" value="Genomic_DNA"/>
</dbReference>
<reference evidence="1" key="1">
    <citation type="journal article" date="2014" name="Front. Microbiol.">
        <title>High frequency of phylogenetically diverse reductive dehalogenase-homologous genes in deep subseafloor sedimentary metagenomes.</title>
        <authorList>
            <person name="Kawai M."/>
            <person name="Futagami T."/>
            <person name="Toyoda A."/>
            <person name="Takaki Y."/>
            <person name="Nishi S."/>
            <person name="Hori S."/>
            <person name="Arai W."/>
            <person name="Tsubouchi T."/>
            <person name="Morono Y."/>
            <person name="Uchiyama I."/>
            <person name="Ito T."/>
            <person name="Fujiyama A."/>
            <person name="Inagaki F."/>
            <person name="Takami H."/>
        </authorList>
    </citation>
    <scope>NUCLEOTIDE SEQUENCE</scope>
    <source>
        <strain evidence="1">Expedition CK06-06</strain>
    </source>
</reference>
<accession>X1III5</accession>
<organism evidence="1">
    <name type="scientific">marine sediment metagenome</name>
    <dbReference type="NCBI Taxonomy" id="412755"/>
    <lineage>
        <taxon>unclassified sequences</taxon>
        <taxon>metagenomes</taxon>
        <taxon>ecological metagenomes</taxon>
    </lineage>
</organism>
<comment type="caution">
    <text evidence="1">The sequence shown here is derived from an EMBL/GenBank/DDBJ whole genome shotgun (WGS) entry which is preliminary data.</text>
</comment>
<feature type="non-terminal residue" evidence="1">
    <location>
        <position position="1"/>
    </location>
</feature>
<evidence type="ECO:0000313" key="1">
    <source>
        <dbReference type="EMBL" id="GAH81502.1"/>
    </source>
</evidence>
<protein>
    <recommendedName>
        <fullName evidence="2">ABC transporter ATP-binding protein</fullName>
    </recommendedName>
</protein>
<proteinExistence type="predicted"/>
<gene>
    <name evidence="1" type="ORF">S03H2_61179</name>
</gene>